<dbReference type="EMBL" id="ML119687">
    <property type="protein sequence ID" value="RPA80517.1"/>
    <property type="molecule type" value="Genomic_DNA"/>
</dbReference>
<feature type="chain" id="PRO_5017996923" evidence="1">
    <location>
        <begin position="21"/>
        <end position="142"/>
    </location>
</feature>
<evidence type="ECO:0000313" key="2">
    <source>
        <dbReference type="EMBL" id="RPA80517.1"/>
    </source>
</evidence>
<protein>
    <submittedName>
        <fullName evidence="2">Uncharacterized protein</fullName>
    </submittedName>
</protein>
<dbReference type="Proteomes" id="UP000275078">
    <property type="component" value="Unassembled WGS sequence"/>
</dbReference>
<organism evidence="2 3">
    <name type="scientific">Ascobolus immersus RN42</name>
    <dbReference type="NCBI Taxonomy" id="1160509"/>
    <lineage>
        <taxon>Eukaryota</taxon>
        <taxon>Fungi</taxon>
        <taxon>Dikarya</taxon>
        <taxon>Ascomycota</taxon>
        <taxon>Pezizomycotina</taxon>
        <taxon>Pezizomycetes</taxon>
        <taxon>Pezizales</taxon>
        <taxon>Ascobolaceae</taxon>
        <taxon>Ascobolus</taxon>
    </lineage>
</organism>
<keyword evidence="1" id="KW-0732">Signal</keyword>
<proteinExistence type="predicted"/>
<evidence type="ECO:0000256" key="1">
    <source>
        <dbReference type="SAM" id="SignalP"/>
    </source>
</evidence>
<feature type="signal peptide" evidence="1">
    <location>
        <begin position="1"/>
        <end position="20"/>
    </location>
</feature>
<evidence type="ECO:0000313" key="3">
    <source>
        <dbReference type="Proteomes" id="UP000275078"/>
    </source>
</evidence>
<sequence length="142" mass="15809">MALWNFLLLSHQHSFQLGMAFDVTLHLPLLEGKTWSPIFPVQTPERPEIPPLTKIIGCIHGIDLPAAPPCPRHHTIPTGPAPLEGGDQLVSTSKASFRRANIQIYGYLVIQTEGVVELAEKCDHPDPFGCFVQFMYTGDYFL</sequence>
<accession>A0A3N4I4X8</accession>
<keyword evidence="3" id="KW-1185">Reference proteome</keyword>
<reference evidence="2 3" key="1">
    <citation type="journal article" date="2018" name="Nat. Ecol. Evol.">
        <title>Pezizomycetes genomes reveal the molecular basis of ectomycorrhizal truffle lifestyle.</title>
        <authorList>
            <person name="Murat C."/>
            <person name="Payen T."/>
            <person name="Noel B."/>
            <person name="Kuo A."/>
            <person name="Morin E."/>
            <person name="Chen J."/>
            <person name="Kohler A."/>
            <person name="Krizsan K."/>
            <person name="Balestrini R."/>
            <person name="Da Silva C."/>
            <person name="Montanini B."/>
            <person name="Hainaut M."/>
            <person name="Levati E."/>
            <person name="Barry K.W."/>
            <person name="Belfiori B."/>
            <person name="Cichocki N."/>
            <person name="Clum A."/>
            <person name="Dockter R.B."/>
            <person name="Fauchery L."/>
            <person name="Guy J."/>
            <person name="Iotti M."/>
            <person name="Le Tacon F."/>
            <person name="Lindquist E.A."/>
            <person name="Lipzen A."/>
            <person name="Malagnac F."/>
            <person name="Mello A."/>
            <person name="Molinier V."/>
            <person name="Miyauchi S."/>
            <person name="Poulain J."/>
            <person name="Riccioni C."/>
            <person name="Rubini A."/>
            <person name="Sitrit Y."/>
            <person name="Splivallo R."/>
            <person name="Traeger S."/>
            <person name="Wang M."/>
            <person name="Zifcakova L."/>
            <person name="Wipf D."/>
            <person name="Zambonelli A."/>
            <person name="Paolocci F."/>
            <person name="Nowrousian M."/>
            <person name="Ottonello S."/>
            <person name="Baldrian P."/>
            <person name="Spatafora J.W."/>
            <person name="Henrissat B."/>
            <person name="Nagy L.G."/>
            <person name="Aury J.M."/>
            <person name="Wincker P."/>
            <person name="Grigoriev I.V."/>
            <person name="Bonfante P."/>
            <person name="Martin F.M."/>
        </authorList>
    </citation>
    <scope>NUCLEOTIDE SEQUENCE [LARGE SCALE GENOMIC DNA]</scope>
    <source>
        <strain evidence="2 3">RN42</strain>
    </source>
</reference>
<name>A0A3N4I4X8_ASCIM</name>
<gene>
    <name evidence="2" type="ORF">BJ508DRAFT_307333</name>
</gene>
<dbReference type="AlphaFoldDB" id="A0A3N4I4X8"/>